<accession>A0A0P1F7Y5</accession>
<sequence length="73" mass="8330">MSMMINTQANRRPANGRTASFFTRLMQANALMRQRHALRMLDQAALDDMGLSRAQADAEARRPIWDAPNAWLK</sequence>
<protein>
    <recommendedName>
        <fullName evidence="1">YjiS-like domain-containing protein</fullName>
    </recommendedName>
</protein>
<feature type="domain" description="YjiS-like" evidence="1">
    <location>
        <begin position="22"/>
        <end position="56"/>
    </location>
</feature>
<dbReference type="RefSeq" id="WP_074647009.1">
    <property type="nucleotide sequence ID" value="NZ_CP051181.1"/>
</dbReference>
<dbReference type="OrthoDB" id="8096613at2"/>
<dbReference type="InterPro" id="IPR009506">
    <property type="entry name" value="YjiS-like"/>
</dbReference>
<proteinExistence type="predicted"/>
<dbReference type="STRING" id="53501.SAMN04488043_109133"/>
<dbReference type="EMBL" id="CYSA01000015">
    <property type="protein sequence ID" value="CUH64127.1"/>
    <property type="molecule type" value="Genomic_DNA"/>
</dbReference>
<evidence type="ECO:0000259" key="1">
    <source>
        <dbReference type="Pfam" id="PF06568"/>
    </source>
</evidence>
<dbReference type="Proteomes" id="UP000051587">
    <property type="component" value="Unassembled WGS sequence"/>
</dbReference>
<name>A0A0P1F7Y5_THAGE</name>
<reference evidence="2 3" key="1">
    <citation type="submission" date="2015-09" db="EMBL/GenBank/DDBJ databases">
        <authorList>
            <consortium name="Swine Surveillance"/>
        </authorList>
    </citation>
    <scope>NUCLEOTIDE SEQUENCE [LARGE SCALE GENOMIC DNA]</scope>
    <source>
        <strain evidence="2 3">CECT 4357</strain>
    </source>
</reference>
<organism evidence="2 3">
    <name type="scientific">Thalassovita gelatinovora</name>
    <name type="common">Thalassobius gelatinovorus</name>
    <dbReference type="NCBI Taxonomy" id="53501"/>
    <lineage>
        <taxon>Bacteria</taxon>
        <taxon>Pseudomonadati</taxon>
        <taxon>Pseudomonadota</taxon>
        <taxon>Alphaproteobacteria</taxon>
        <taxon>Rhodobacterales</taxon>
        <taxon>Roseobacteraceae</taxon>
        <taxon>Thalassovita</taxon>
    </lineage>
</organism>
<keyword evidence="3" id="KW-1185">Reference proteome</keyword>
<dbReference type="AlphaFoldDB" id="A0A0P1F7Y5"/>
<evidence type="ECO:0000313" key="3">
    <source>
        <dbReference type="Proteomes" id="UP000051587"/>
    </source>
</evidence>
<dbReference type="Pfam" id="PF06568">
    <property type="entry name" value="YjiS-like"/>
    <property type="match status" value="1"/>
</dbReference>
<evidence type="ECO:0000313" key="2">
    <source>
        <dbReference type="EMBL" id="CUH64127.1"/>
    </source>
</evidence>
<gene>
    <name evidence="2" type="ORF">TG4357_01092</name>
</gene>